<feature type="transmembrane region" description="Helical" evidence="5">
    <location>
        <begin position="102"/>
        <end position="123"/>
    </location>
</feature>
<evidence type="ECO:0000256" key="2">
    <source>
        <dbReference type="ARBA" id="ARBA00022692"/>
    </source>
</evidence>
<evidence type="ECO:0000256" key="1">
    <source>
        <dbReference type="ARBA" id="ARBA00004141"/>
    </source>
</evidence>
<dbReference type="PANTHER" id="PTHR37306">
    <property type="entry name" value="COLICIN V PRODUCTION PROTEIN"/>
    <property type="match status" value="1"/>
</dbReference>
<accession>A0ABQ5MG30</accession>
<comment type="subcellular location">
    <subcellularLocation>
        <location evidence="1">Membrane</location>
        <topology evidence="1">Multi-pass membrane protein</topology>
    </subcellularLocation>
</comment>
<keyword evidence="7" id="KW-1185">Reference proteome</keyword>
<evidence type="ECO:0000313" key="7">
    <source>
        <dbReference type="Proteomes" id="UP001143543"/>
    </source>
</evidence>
<keyword evidence="4 5" id="KW-0472">Membrane</keyword>
<dbReference type="EMBL" id="BRVO01000001">
    <property type="protein sequence ID" value="GLB48347.1"/>
    <property type="molecule type" value="Genomic_DNA"/>
</dbReference>
<name>A0ABQ5MG30_9FLAO</name>
<feature type="transmembrane region" description="Helical" evidence="5">
    <location>
        <begin position="30"/>
        <end position="50"/>
    </location>
</feature>
<sequence>MMNYLDIVLGALLLFGLIRGFMKGLLLEVATFIAFIAGIYVAIHFSFYVSDYLATIVDWEPNTLNLVAFAITFMVVVLIIYLLGKLLTKAADAATLGLTNKFLGALFGFLKMGLILSALLLFFNATNNLVRFVDKKTLDESILYQPLNTAGRFIFLKVIESGIDTEELEKLDIK</sequence>
<dbReference type="Proteomes" id="UP001143543">
    <property type="component" value="Unassembled WGS sequence"/>
</dbReference>
<dbReference type="RefSeq" id="WP_281763993.1">
    <property type="nucleotide sequence ID" value="NZ_BRVO01000001.1"/>
</dbReference>
<gene>
    <name evidence="6" type="ORF">Y10_07150</name>
</gene>
<dbReference type="InterPro" id="IPR003825">
    <property type="entry name" value="Colicin-V_CvpA"/>
</dbReference>
<evidence type="ECO:0000313" key="6">
    <source>
        <dbReference type="EMBL" id="GLB48347.1"/>
    </source>
</evidence>
<dbReference type="PANTHER" id="PTHR37306:SF1">
    <property type="entry name" value="COLICIN V PRODUCTION PROTEIN"/>
    <property type="match status" value="1"/>
</dbReference>
<protein>
    <submittedName>
        <fullName evidence="6">Colicin V production protein</fullName>
    </submittedName>
</protein>
<evidence type="ECO:0000256" key="3">
    <source>
        <dbReference type="ARBA" id="ARBA00022989"/>
    </source>
</evidence>
<keyword evidence="3 5" id="KW-1133">Transmembrane helix</keyword>
<reference evidence="6" key="1">
    <citation type="submission" date="2022-07" db="EMBL/GenBank/DDBJ databases">
        <title>Taxonomy of Novel Oxalotrophic and Methylotrophic Bacteria.</title>
        <authorList>
            <person name="Sahin N."/>
            <person name="Tani A."/>
        </authorList>
    </citation>
    <scope>NUCLEOTIDE SEQUENCE</scope>
    <source>
        <strain evidence="6">Y10</strain>
    </source>
</reference>
<organism evidence="6 7">
    <name type="scientific">Neptunitalea lumnitzerae</name>
    <dbReference type="NCBI Taxonomy" id="2965509"/>
    <lineage>
        <taxon>Bacteria</taxon>
        <taxon>Pseudomonadati</taxon>
        <taxon>Bacteroidota</taxon>
        <taxon>Flavobacteriia</taxon>
        <taxon>Flavobacteriales</taxon>
        <taxon>Flavobacteriaceae</taxon>
        <taxon>Neptunitalea</taxon>
    </lineage>
</organism>
<keyword evidence="2 5" id="KW-0812">Transmembrane</keyword>
<evidence type="ECO:0000256" key="4">
    <source>
        <dbReference type="ARBA" id="ARBA00023136"/>
    </source>
</evidence>
<proteinExistence type="predicted"/>
<feature type="transmembrane region" description="Helical" evidence="5">
    <location>
        <begin position="62"/>
        <end position="82"/>
    </location>
</feature>
<comment type="caution">
    <text evidence="6">The sequence shown here is derived from an EMBL/GenBank/DDBJ whole genome shotgun (WGS) entry which is preliminary data.</text>
</comment>
<dbReference type="Pfam" id="PF02674">
    <property type="entry name" value="Colicin_V"/>
    <property type="match status" value="1"/>
</dbReference>
<evidence type="ECO:0000256" key="5">
    <source>
        <dbReference type="SAM" id="Phobius"/>
    </source>
</evidence>